<evidence type="ECO:0000259" key="2">
    <source>
        <dbReference type="Pfam" id="PF01970"/>
    </source>
</evidence>
<feature type="transmembrane region" description="Helical" evidence="1">
    <location>
        <begin position="442"/>
        <end position="464"/>
    </location>
</feature>
<feature type="transmembrane region" description="Helical" evidence="1">
    <location>
        <begin position="235"/>
        <end position="256"/>
    </location>
</feature>
<dbReference type="PANTHER" id="PTHR35342:SF5">
    <property type="entry name" value="TRICARBOXYLIC TRANSPORT PROTEIN"/>
    <property type="match status" value="1"/>
</dbReference>
<dbReference type="Pfam" id="PF01970">
    <property type="entry name" value="TctA"/>
    <property type="match status" value="1"/>
</dbReference>
<proteinExistence type="predicted"/>
<feature type="transmembrane region" description="Helical" evidence="1">
    <location>
        <begin position="125"/>
        <end position="158"/>
    </location>
</feature>
<feature type="transmembrane region" description="Helical" evidence="1">
    <location>
        <begin position="395"/>
        <end position="422"/>
    </location>
</feature>
<sequence length="478" mass="49577">MFVGVAIGIVFGSLPGLTATLGVAVMLTFTFGMAPVPAVMLLMGVYAGGIYGGAISAILINTPGTPSSAATVLDGYALTRQGRAGEALRIATFATAFGGILSALVLLFGAPQLARVALEFGPAEFFALALFGLAVISGVSGGSLLKGLLMGILGLLISTVGLDPVGGLPRLTFGMDNLQGGVELIPALVGLFAIAELMRRAPGAHLGAQRFETADTPFPFTRAFRYTRTLVKSSAIGTFIGAIPGAGPGIASFLSYNEARRSSKNKEKFGKGAREGVAASEAGNNSATSATLIPLLTLGIPGDTVTAVLLGALALQGLRPGPELFVDHADIVYAIMLGLIIIQVMLYVQGRIAARLFARVATVPPNLLIPVLIVLMFVGAYSVNNTVFDTRVMMVFGLVGYIAHRFGFPVVPMLLGIVLGPIAETGFRQALLQSGGDPGVFFTRPLSLTFITLAVLLFVAPLIAQGVSRLRQRDRVST</sequence>
<dbReference type="AlphaFoldDB" id="A0A329QZN9"/>
<dbReference type="Proteomes" id="UP000250462">
    <property type="component" value="Unassembled WGS sequence"/>
</dbReference>
<keyword evidence="4" id="KW-1185">Reference proteome</keyword>
<keyword evidence="1" id="KW-0812">Transmembrane</keyword>
<reference evidence="3 4" key="1">
    <citation type="submission" date="2018-06" db="EMBL/GenBank/DDBJ databases">
        <title>Phytoactinopolyspora halophila sp. nov., a novel halophilic actinomycete isolated from a saline soil in China.</title>
        <authorList>
            <person name="Tang S.-K."/>
        </authorList>
    </citation>
    <scope>NUCLEOTIDE SEQUENCE [LARGE SCALE GENOMIC DNA]</scope>
    <source>
        <strain evidence="3 4">YIM 96934</strain>
    </source>
</reference>
<evidence type="ECO:0000313" key="4">
    <source>
        <dbReference type="Proteomes" id="UP000250462"/>
    </source>
</evidence>
<dbReference type="OrthoDB" id="9781349at2"/>
<comment type="caution">
    <text evidence="3">The sequence shown here is derived from an EMBL/GenBank/DDBJ whole genome shotgun (WGS) entry which is preliminary data.</text>
</comment>
<feature type="transmembrane region" description="Helical" evidence="1">
    <location>
        <begin position="330"/>
        <end position="347"/>
    </location>
</feature>
<dbReference type="PANTHER" id="PTHR35342">
    <property type="entry name" value="TRICARBOXYLIC TRANSPORT PROTEIN"/>
    <property type="match status" value="1"/>
</dbReference>
<feature type="domain" description="DUF112" evidence="2">
    <location>
        <begin position="1"/>
        <end position="415"/>
    </location>
</feature>
<evidence type="ECO:0000256" key="1">
    <source>
        <dbReference type="SAM" id="Phobius"/>
    </source>
</evidence>
<protein>
    <submittedName>
        <fullName evidence="3">C4-dicarboxylate ABC transporter permease</fullName>
    </submittedName>
</protein>
<accession>A0A329QZN9</accession>
<feature type="transmembrane region" description="Helical" evidence="1">
    <location>
        <begin position="6"/>
        <end position="31"/>
    </location>
</feature>
<gene>
    <name evidence="3" type="ORF">DPM12_06190</name>
</gene>
<feature type="transmembrane region" description="Helical" evidence="1">
    <location>
        <begin position="367"/>
        <end position="383"/>
    </location>
</feature>
<name>A0A329QZN9_9ACTN</name>
<feature type="transmembrane region" description="Helical" evidence="1">
    <location>
        <begin position="90"/>
        <end position="113"/>
    </location>
</feature>
<feature type="transmembrane region" description="Helical" evidence="1">
    <location>
        <begin position="38"/>
        <end position="60"/>
    </location>
</feature>
<keyword evidence="1" id="KW-1133">Transmembrane helix</keyword>
<dbReference type="InterPro" id="IPR002823">
    <property type="entry name" value="DUF112_TM"/>
</dbReference>
<keyword evidence="1" id="KW-0472">Membrane</keyword>
<dbReference type="EMBL" id="QMIG01000003">
    <property type="protein sequence ID" value="RAW17697.1"/>
    <property type="molecule type" value="Genomic_DNA"/>
</dbReference>
<organism evidence="3 4">
    <name type="scientific">Phytoactinopolyspora halophila</name>
    <dbReference type="NCBI Taxonomy" id="1981511"/>
    <lineage>
        <taxon>Bacteria</taxon>
        <taxon>Bacillati</taxon>
        <taxon>Actinomycetota</taxon>
        <taxon>Actinomycetes</taxon>
        <taxon>Jiangellales</taxon>
        <taxon>Jiangellaceae</taxon>
        <taxon>Phytoactinopolyspora</taxon>
    </lineage>
</organism>
<evidence type="ECO:0000313" key="3">
    <source>
        <dbReference type="EMBL" id="RAW17697.1"/>
    </source>
</evidence>